<dbReference type="InterPro" id="IPR050818">
    <property type="entry name" value="KCNH_animal-type"/>
</dbReference>
<dbReference type="Gene3D" id="1.10.287.70">
    <property type="match status" value="1"/>
</dbReference>
<keyword evidence="3 5" id="KW-1133">Transmembrane helix</keyword>
<keyword evidence="8" id="KW-1185">Reference proteome</keyword>
<comment type="subcellular location">
    <subcellularLocation>
        <location evidence="1">Membrane</location>
        <topology evidence="1">Multi-pass membrane protein</topology>
    </subcellularLocation>
</comment>
<evidence type="ECO:0000313" key="8">
    <source>
        <dbReference type="Proteomes" id="UP001178507"/>
    </source>
</evidence>
<evidence type="ECO:0000259" key="6">
    <source>
        <dbReference type="Pfam" id="PF00520"/>
    </source>
</evidence>
<reference evidence="7" key="1">
    <citation type="submission" date="2023-08" db="EMBL/GenBank/DDBJ databases">
        <authorList>
            <person name="Chen Y."/>
            <person name="Shah S."/>
            <person name="Dougan E. K."/>
            <person name="Thang M."/>
            <person name="Chan C."/>
        </authorList>
    </citation>
    <scope>NUCLEOTIDE SEQUENCE</scope>
</reference>
<dbReference type="GO" id="GO:0005886">
    <property type="term" value="C:plasma membrane"/>
    <property type="evidence" value="ECO:0007669"/>
    <property type="project" value="TreeGrafter"/>
</dbReference>
<evidence type="ECO:0000256" key="2">
    <source>
        <dbReference type="ARBA" id="ARBA00022692"/>
    </source>
</evidence>
<dbReference type="PANTHER" id="PTHR10217">
    <property type="entry name" value="VOLTAGE AND LIGAND GATED POTASSIUM CHANNEL"/>
    <property type="match status" value="1"/>
</dbReference>
<evidence type="ECO:0000256" key="1">
    <source>
        <dbReference type="ARBA" id="ARBA00004141"/>
    </source>
</evidence>
<dbReference type="Proteomes" id="UP001178507">
    <property type="component" value="Unassembled WGS sequence"/>
</dbReference>
<feature type="domain" description="Ion transport" evidence="6">
    <location>
        <begin position="4"/>
        <end position="253"/>
    </location>
</feature>
<keyword evidence="2 5" id="KW-0812">Transmembrane</keyword>
<gene>
    <name evidence="7" type="ORF">EVOR1521_LOCUS6515</name>
</gene>
<accession>A0AA36MSY0</accession>
<dbReference type="SUPFAM" id="SSF81324">
    <property type="entry name" value="Voltage-gated potassium channels"/>
    <property type="match status" value="1"/>
</dbReference>
<evidence type="ECO:0000256" key="3">
    <source>
        <dbReference type="ARBA" id="ARBA00022989"/>
    </source>
</evidence>
<dbReference type="GO" id="GO:0042391">
    <property type="term" value="P:regulation of membrane potential"/>
    <property type="evidence" value="ECO:0007669"/>
    <property type="project" value="TreeGrafter"/>
</dbReference>
<name>A0AA36MSY0_9DINO</name>
<feature type="transmembrane region" description="Helical" evidence="5">
    <location>
        <begin position="224"/>
        <end position="246"/>
    </location>
</feature>
<dbReference type="AlphaFoldDB" id="A0AA36MSY0"/>
<dbReference type="InterPro" id="IPR005821">
    <property type="entry name" value="Ion_trans_dom"/>
</dbReference>
<keyword evidence="4 5" id="KW-0472">Membrane</keyword>
<evidence type="ECO:0000256" key="5">
    <source>
        <dbReference type="SAM" id="Phobius"/>
    </source>
</evidence>
<dbReference type="GO" id="GO:0005249">
    <property type="term" value="F:voltage-gated potassium channel activity"/>
    <property type="evidence" value="ECO:0007669"/>
    <property type="project" value="TreeGrafter"/>
</dbReference>
<evidence type="ECO:0000313" key="7">
    <source>
        <dbReference type="EMBL" id="CAJ1377807.1"/>
    </source>
</evidence>
<proteinExistence type="predicted"/>
<feature type="transmembrane region" description="Helical" evidence="5">
    <location>
        <begin position="142"/>
        <end position="169"/>
    </location>
</feature>
<comment type="caution">
    <text evidence="7">The sequence shown here is derived from an EMBL/GenBank/DDBJ whole genome shotgun (WGS) entry which is preliminary data.</text>
</comment>
<sequence>MYDMTWIPMQVFSPEPHIVTDSIDFTVALYWSLDIIGTFFTAFHSSKGEVIRDHKRIALHYLKRWFLLDIMIVSVDWAFMATTLGPAGTIDGVPMESEGSGLARLGKVIRVARILRTFRLLRLMKLRHIFFAIQERIDSEVVFILVGTIKNLLVLLFVNHVFACLWYLIGIVGEGGVPDDHWVFYYKIVELDVLERYMLSLHWSLTQFTPAGIEVHPRNVGERAFNVLLILIAMVGFSSFVSSITASMTRLRSLQGNELSEAFLLRRFLKENRISADLQSRVVRYIDMATEVNRKKIDKSRVQSLNMLSGPLRVELQKALLCRVELKRCQELKR</sequence>
<organism evidence="7 8">
    <name type="scientific">Effrenium voratum</name>
    <dbReference type="NCBI Taxonomy" id="2562239"/>
    <lineage>
        <taxon>Eukaryota</taxon>
        <taxon>Sar</taxon>
        <taxon>Alveolata</taxon>
        <taxon>Dinophyceae</taxon>
        <taxon>Suessiales</taxon>
        <taxon>Symbiodiniaceae</taxon>
        <taxon>Effrenium</taxon>
    </lineage>
</organism>
<evidence type="ECO:0000256" key="4">
    <source>
        <dbReference type="ARBA" id="ARBA00023136"/>
    </source>
</evidence>
<protein>
    <recommendedName>
        <fullName evidence="6">Ion transport domain-containing protein</fullName>
    </recommendedName>
</protein>
<dbReference type="EMBL" id="CAUJNA010000491">
    <property type="protein sequence ID" value="CAJ1377807.1"/>
    <property type="molecule type" value="Genomic_DNA"/>
</dbReference>
<dbReference type="Pfam" id="PF00520">
    <property type="entry name" value="Ion_trans"/>
    <property type="match status" value="1"/>
</dbReference>
<dbReference type="PANTHER" id="PTHR10217:SF435">
    <property type="entry name" value="POTASSIUM VOLTAGE-GATED CHANNEL PROTEIN EAG"/>
    <property type="match status" value="1"/>
</dbReference>